<organism evidence="11 12">
    <name type="scientific">Knufia obscura</name>
    <dbReference type="NCBI Taxonomy" id="1635080"/>
    <lineage>
        <taxon>Eukaryota</taxon>
        <taxon>Fungi</taxon>
        <taxon>Dikarya</taxon>
        <taxon>Ascomycota</taxon>
        <taxon>Pezizomycotina</taxon>
        <taxon>Eurotiomycetes</taxon>
        <taxon>Chaetothyriomycetidae</taxon>
        <taxon>Chaetothyriales</taxon>
        <taxon>Trichomeriaceae</taxon>
        <taxon>Knufia</taxon>
    </lineage>
</organism>
<dbReference type="SUPFAM" id="SSF53474">
    <property type="entry name" value="alpha/beta-Hydrolases"/>
    <property type="match status" value="1"/>
</dbReference>
<dbReference type="InterPro" id="IPR043580">
    <property type="entry name" value="CUTINASE_1"/>
</dbReference>
<keyword evidence="5 10" id="KW-0964">Secreted</keyword>
<evidence type="ECO:0000256" key="4">
    <source>
        <dbReference type="ARBA" id="ARBA00022487"/>
    </source>
</evidence>
<dbReference type="EC" id="3.1.1.74" evidence="3 10"/>
<dbReference type="SMART" id="SM01110">
    <property type="entry name" value="Cutinase"/>
    <property type="match status" value="1"/>
</dbReference>
<dbReference type="InterPro" id="IPR000675">
    <property type="entry name" value="Cutinase/axe"/>
</dbReference>
<reference evidence="11 12" key="1">
    <citation type="journal article" date="2023" name="Res Sq">
        <title>Genomic and morphological characterization of Knufia obscura isolated from the Mars 2020 spacecraft assembly facility.</title>
        <authorList>
            <person name="Chander A.M."/>
            <person name="Teixeira M.M."/>
            <person name="Singh N.K."/>
            <person name="Williams M.P."/>
            <person name="Parker C.W."/>
            <person name="Leo P."/>
            <person name="Stajich J.E."/>
            <person name="Torok T."/>
            <person name="Tighe S."/>
            <person name="Mason C.E."/>
            <person name="Venkateswaran K."/>
        </authorList>
    </citation>
    <scope>NUCLEOTIDE SEQUENCE [LARGE SCALE GENOMIC DNA]</scope>
    <source>
        <strain evidence="11 12">CCFEE 5817</strain>
    </source>
</reference>
<dbReference type="InterPro" id="IPR011150">
    <property type="entry name" value="Cutinase_monf"/>
</dbReference>
<accession>A0ABR0S2P6</accession>
<keyword evidence="8" id="KW-1015">Disulfide bond</keyword>
<gene>
    <name evidence="11" type="ORF">PMZ80_001258</name>
</gene>
<feature type="signal peptide" evidence="10">
    <location>
        <begin position="1"/>
        <end position="22"/>
    </location>
</feature>
<evidence type="ECO:0000256" key="3">
    <source>
        <dbReference type="ARBA" id="ARBA00013095"/>
    </source>
</evidence>
<sequence length="217" mass="21224">MHLPLPTTTTALLALLSSTSLALPNPQPQFSFPGGTGGSTRNDLSGVCKPITVIYARGTGESGNVGSVAGPPFFSALDSAFGAGNVAVQGVDYAATAAGFGGDPAGNSKMAGLVGTAVSKCPKTQIVVSGYSQGAMLVHNSASSYSAAGKAAIKAAVLFGDPYNGRAIPGISAGNVKTFCAAGDSVCAGAAIITPAHLSYGGNAGEAAAFVKGKIRL</sequence>
<dbReference type="RefSeq" id="XP_064735201.1">
    <property type="nucleotide sequence ID" value="XM_064869704.1"/>
</dbReference>
<dbReference type="PANTHER" id="PTHR48250">
    <property type="entry name" value="CUTINASE 2-RELATED"/>
    <property type="match status" value="1"/>
</dbReference>
<keyword evidence="4 10" id="KW-0719">Serine esterase</keyword>
<comment type="caution">
    <text evidence="11">The sequence shown here is derived from an EMBL/GenBank/DDBJ whole genome shotgun (WGS) entry which is preliminary data.</text>
</comment>
<dbReference type="Pfam" id="PF01083">
    <property type="entry name" value="Cutinase"/>
    <property type="match status" value="1"/>
</dbReference>
<evidence type="ECO:0000256" key="8">
    <source>
        <dbReference type="ARBA" id="ARBA00023157"/>
    </source>
</evidence>
<evidence type="ECO:0000313" key="12">
    <source>
        <dbReference type="Proteomes" id="UP001334248"/>
    </source>
</evidence>
<dbReference type="PRINTS" id="PR00129">
    <property type="entry name" value="CUTINASE"/>
</dbReference>
<evidence type="ECO:0000256" key="10">
    <source>
        <dbReference type="RuleBase" id="RU361263"/>
    </source>
</evidence>
<keyword evidence="6 10" id="KW-0732">Signal</keyword>
<evidence type="ECO:0000256" key="1">
    <source>
        <dbReference type="ARBA" id="ARBA00004613"/>
    </source>
</evidence>
<comment type="subcellular location">
    <subcellularLocation>
        <location evidence="1 10">Secreted</location>
    </subcellularLocation>
</comment>
<proteinExistence type="inferred from homology"/>
<feature type="chain" id="PRO_5044956163" description="Cutinase" evidence="10">
    <location>
        <begin position="23"/>
        <end position="217"/>
    </location>
</feature>
<dbReference type="InterPro" id="IPR029058">
    <property type="entry name" value="AB_hydrolase_fold"/>
</dbReference>
<dbReference type="PROSITE" id="PS00155">
    <property type="entry name" value="CUTINASE_1"/>
    <property type="match status" value="1"/>
</dbReference>
<evidence type="ECO:0000313" key="11">
    <source>
        <dbReference type="EMBL" id="KAK5947111.1"/>
    </source>
</evidence>
<evidence type="ECO:0000256" key="5">
    <source>
        <dbReference type="ARBA" id="ARBA00022525"/>
    </source>
</evidence>
<comment type="similarity">
    <text evidence="2 10">Belongs to the cutinase family.</text>
</comment>
<dbReference type="GeneID" id="89994707"/>
<comment type="function">
    <text evidence="10">Catalyzes the hydrolysis of complex carboxylic polyesters found in the cell wall of plants. Degrades cutin, a macromolecule that forms the structure of the plant cuticle.</text>
</comment>
<dbReference type="Gene3D" id="3.40.50.1820">
    <property type="entry name" value="alpha/beta hydrolase"/>
    <property type="match status" value="1"/>
</dbReference>
<evidence type="ECO:0000256" key="2">
    <source>
        <dbReference type="ARBA" id="ARBA00007534"/>
    </source>
</evidence>
<evidence type="ECO:0000256" key="7">
    <source>
        <dbReference type="ARBA" id="ARBA00022801"/>
    </source>
</evidence>
<comment type="catalytic activity">
    <reaction evidence="9 10">
        <text>cutin + H2O = cutin monomers.</text>
        <dbReference type="EC" id="3.1.1.74"/>
    </reaction>
</comment>
<dbReference type="Proteomes" id="UP001334248">
    <property type="component" value="Unassembled WGS sequence"/>
</dbReference>
<dbReference type="PANTHER" id="PTHR48250:SF1">
    <property type="entry name" value="CUTINASE"/>
    <property type="match status" value="1"/>
</dbReference>
<protein>
    <recommendedName>
        <fullName evidence="3 10">Cutinase</fullName>
        <ecNumber evidence="3 10">3.1.1.74</ecNumber>
    </recommendedName>
</protein>
<evidence type="ECO:0000256" key="6">
    <source>
        <dbReference type="ARBA" id="ARBA00022729"/>
    </source>
</evidence>
<dbReference type="EMBL" id="JAVHJV010000001">
    <property type="protein sequence ID" value="KAK5947111.1"/>
    <property type="molecule type" value="Genomic_DNA"/>
</dbReference>
<name>A0ABR0S2P6_9EURO</name>
<evidence type="ECO:0000256" key="9">
    <source>
        <dbReference type="ARBA" id="ARBA00034045"/>
    </source>
</evidence>
<keyword evidence="7 10" id="KW-0378">Hydrolase</keyword>
<keyword evidence="12" id="KW-1185">Reference proteome</keyword>